<sequence length="122" mass="12987">MTHVSYLFGVFSASPVFEVKFAAGTANPSFRRAGGAASRLALEANRSAGDILDGGLDALYAQKGCRFFLSGRTWGVGCFGRFLDPVRVAQRGLCGRLSPGNERKGCGRTGQGRPVRRRGTDS</sequence>
<proteinExistence type="predicted"/>
<feature type="region of interest" description="Disordered" evidence="1">
    <location>
        <begin position="99"/>
        <end position="122"/>
    </location>
</feature>
<protein>
    <submittedName>
        <fullName evidence="2">Uncharacterized protein</fullName>
    </submittedName>
</protein>
<reference evidence="2 3" key="1">
    <citation type="submission" date="2011-11" db="EMBL/GenBank/DDBJ databases">
        <authorList>
            <person name="Weinstock G."/>
            <person name="Sodergren E."/>
            <person name="Clifton S."/>
            <person name="Fulton L."/>
            <person name="Fulton B."/>
            <person name="Courtney L."/>
            <person name="Fronick C."/>
            <person name="Harrison M."/>
            <person name="Strong C."/>
            <person name="Farmer C."/>
            <person name="Delahaunty K."/>
            <person name="Markovic C."/>
            <person name="Hall O."/>
            <person name="Minx P."/>
            <person name="Tomlinson C."/>
            <person name="Mitreva M."/>
            <person name="Hou S."/>
            <person name="Chen J."/>
            <person name="Wollam A."/>
            <person name="Pepin K.H."/>
            <person name="Johnson M."/>
            <person name="Bhonagiri V."/>
            <person name="Zhang X."/>
            <person name="Suruliraj S."/>
            <person name="Warren W."/>
            <person name="Chinwalla A."/>
            <person name="Mardis E.R."/>
            <person name="Wilson R.K."/>
        </authorList>
    </citation>
    <scope>NUCLEOTIDE SEQUENCE [LARGE SCALE GENOMIC DNA]</scope>
    <source>
        <strain evidence="2 3">YIT 11816</strain>
    </source>
</reference>
<evidence type="ECO:0000313" key="3">
    <source>
        <dbReference type="Proteomes" id="UP000004956"/>
    </source>
</evidence>
<dbReference type="EMBL" id="AFBQ01000343">
    <property type="protein sequence ID" value="EHY30397.1"/>
    <property type="molecule type" value="Genomic_DNA"/>
</dbReference>
<evidence type="ECO:0000313" key="2">
    <source>
        <dbReference type="EMBL" id="EHY30397.1"/>
    </source>
</evidence>
<evidence type="ECO:0000256" key="1">
    <source>
        <dbReference type="SAM" id="MobiDB-lite"/>
    </source>
</evidence>
<comment type="caution">
    <text evidence="2">The sequence shown here is derived from an EMBL/GenBank/DDBJ whole genome shotgun (WGS) entry which is preliminary data.</text>
</comment>
<dbReference type="Proteomes" id="UP000004956">
    <property type="component" value="Unassembled WGS sequence"/>
</dbReference>
<organism evidence="2 3">
    <name type="scientific">Sutterella parvirubra YIT 11816</name>
    <dbReference type="NCBI Taxonomy" id="762967"/>
    <lineage>
        <taxon>Bacteria</taxon>
        <taxon>Pseudomonadati</taxon>
        <taxon>Pseudomonadota</taxon>
        <taxon>Betaproteobacteria</taxon>
        <taxon>Burkholderiales</taxon>
        <taxon>Sutterellaceae</taxon>
        <taxon>Sutterella</taxon>
    </lineage>
</organism>
<name>H3KHL1_9BURK</name>
<dbReference type="PATRIC" id="fig|762967.3.peg.1775"/>
<gene>
    <name evidence="2" type="ORF">HMPREF9440_02256</name>
</gene>
<dbReference type="HOGENOM" id="CLU_2025574_0_0_4"/>
<accession>H3KHL1</accession>
<dbReference type="AlphaFoldDB" id="H3KHL1"/>
<keyword evidence="3" id="KW-1185">Reference proteome</keyword>
<dbReference type="STRING" id="762967.HMPREF9440_02256"/>